<dbReference type="Pfam" id="PF23892">
    <property type="entry name" value="Ig_CycH"/>
    <property type="match status" value="1"/>
</dbReference>
<dbReference type="Pfam" id="PF23914">
    <property type="entry name" value="TPR_CcmH_CycH"/>
    <property type="match status" value="1"/>
</dbReference>
<evidence type="ECO:0000256" key="4">
    <source>
        <dbReference type="ARBA" id="ARBA00022803"/>
    </source>
</evidence>
<dbReference type="InterPro" id="IPR056413">
    <property type="entry name" value="TPR_CcmH_CycH"/>
</dbReference>
<feature type="compositionally biased region" description="Polar residues" evidence="6">
    <location>
        <begin position="310"/>
        <end position="322"/>
    </location>
</feature>
<dbReference type="STRING" id="765913.ThidrDRAFT_0914"/>
<evidence type="ECO:0000256" key="1">
    <source>
        <dbReference type="ARBA" id="ARBA00004196"/>
    </source>
</evidence>
<dbReference type="PROSITE" id="PS50005">
    <property type="entry name" value="TPR"/>
    <property type="match status" value="1"/>
</dbReference>
<dbReference type="InterPro" id="IPR051263">
    <property type="entry name" value="C-type_cytochrome_biogenesis"/>
</dbReference>
<dbReference type="InterPro" id="IPR017560">
    <property type="entry name" value="Cyt_c_biogenesis_CcmI"/>
</dbReference>
<evidence type="ECO:0000256" key="6">
    <source>
        <dbReference type="SAM" id="MobiDB-lite"/>
    </source>
</evidence>
<comment type="subcellular location">
    <subcellularLocation>
        <location evidence="1">Cell envelope</location>
    </subcellularLocation>
</comment>
<dbReference type="GO" id="GO:0005886">
    <property type="term" value="C:plasma membrane"/>
    <property type="evidence" value="ECO:0007669"/>
    <property type="project" value="TreeGrafter"/>
</dbReference>
<feature type="region of interest" description="Disordered" evidence="6">
    <location>
        <begin position="287"/>
        <end position="322"/>
    </location>
</feature>
<organism evidence="9 10">
    <name type="scientific">Thiorhodococcus drewsii AZ1</name>
    <dbReference type="NCBI Taxonomy" id="765913"/>
    <lineage>
        <taxon>Bacteria</taxon>
        <taxon>Pseudomonadati</taxon>
        <taxon>Pseudomonadota</taxon>
        <taxon>Gammaproteobacteria</taxon>
        <taxon>Chromatiales</taxon>
        <taxon>Chromatiaceae</taxon>
        <taxon>Thiorhodococcus</taxon>
    </lineage>
</organism>
<name>G2DY02_9GAMM</name>
<keyword evidence="3" id="KW-0201">Cytochrome c-type biogenesis</keyword>
<dbReference type="OrthoDB" id="9776053at2"/>
<keyword evidence="4 5" id="KW-0802">TPR repeat</keyword>
<gene>
    <name evidence="9" type="ORF">ThidrDRAFT_0914</name>
</gene>
<evidence type="ECO:0000259" key="7">
    <source>
        <dbReference type="Pfam" id="PF23892"/>
    </source>
</evidence>
<keyword evidence="10" id="KW-1185">Reference proteome</keyword>
<dbReference type="InterPro" id="IPR019734">
    <property type="entry name" value="TPR_rpt"/>
</dbReference>
<evidence type="ECO:0000256" key="3">
    <source>
        <dbReference type="ARBA" id="ARBA00022748"/>
    </source>
</evidence>
<reference evidence="9 10" key="1">
    <citation type="submission" date="2011-06" db="EMBL/GenBank/DDBJ databases">
        <title>The draft genome of Thiorhodococcus drewsii AZ1.</title>
        <authorList>
            <consortium name="US DOE Joint Genome Institute (JGI-PGF)"/>
            <person name="Lucas S."/>
            <person name="Han J."/>
            <person name="Lapidus A."/>
            <person name="Cheng J.-F."/>
            <person name="Goodwin L."/>
            <person name="Pitluck S."/>
            <person name="Peters L."/>
            <person name="Land M.L."/>
            <person name="Hauser L."/>
            <person name="Vogl K."/>
            <person name="Liu Z."/>
            <person name="Imhoff J."/>
            <person name="Thiel V."/>
            <person name="Frigaard N.-U."/>
            <person name="Bryant D.A."/>
            <person name="Woyke T.J."/>
        </authorList>
    </citation>
    <scope>NUCLEOTIDE SEQUENCE [LARGE SCALE GENOMIC DNA]</scope>
    <source>
        <strain evidence="9 10">AZ1</strain>
    </source>
</reference>
<dbReference type="RefSeq" id="WP_007039629.1">
    <property type="nucleotide sequence ID" value="NZ_AFWT01000005.1"/>
</dbReference>
<feature type="compositionally biased region" description="Low complexity" evidence="6">
    <location>
        <begin position="292"/>
        <end position="309"/>
    </location>
</feature>
<sequence length="436" mass="46864">MIIFWIMAGGLIALALWFILPPLLRRETPTDAPDQDSLNLAVFEQRLKELEDDRTATLIDEQSYLAARHDLERELLYDVDETKSQTTPHPASAASRWLLAIVLATAVPASAVLLYLDIGSPEIIDQIELGPNQVAENENGAEAQSAASLEELVDRLEKRLKQEPENLDGWLMLGRTYFATDQFDKGLDAFEKAYSLAPDEIPVMLAYAEALAAASPTKSLAGKPAELIQAALEQDPQDPTARWLNGMIDFQNNRFQEAADAWQKILDTLEPGSEEAKNLGQMVTEARNRAGQTTTSATAQTPATQPTTSEKTPAQETSATTAASLKVKVSLDPTIAAQAAPEDTVFVFARATQGPPMPLAAQRIQVKDLPADVTLDDSQAMSPALKLSSASQVNVGARVSKSGNATPQPGDLQGISGPVAVGETSKVSVVIDSVRP</sequence>
<dbReference type="SUPFAM" id="SSF48452">
    <property type="entry name" value="TPR-like"/>
    <property type="match status" value="1"/>
</dbReference>
<feature type="repeat" description="TPR" evidence="5">
    <location>
        <begin position="167"/>
        <end position="200"/>
    </location>
</feature>
<dbReference type="EMBL" id="AFWT01000005">
    <property type="protein sequence ID" value="EGV32794.1"/>
    <property type="molecule type" value="Genomic_DNA"/>
</dbReference>
<feature type="domain" description="Cytochrome c-type biogenesis protein H TPR" evidence="8">
    <location>
        <begin position="140"/>
        <end position="274"/>
    </location>
</feature>
<dbReference type="Gene3D" id="1.25.40.10">
    <property type="entry name" value="Tetratricopeptide repeat domain"/>
    <property type="match status" value="1"/>
</dbReference>
<feature type="domain" description="Cytochrome c-type biogenesis protein H Ig-like" evidence="7">
    <location>
        <begin position="325"/>
        <end position="432"/>
    </location>
</feature>
<dbReference type="GO" id="GO:0030313">
    <property type="term" value="C:cell envelope"/>
    <property type="evidence" value="ECO:0007669"/>
    <property type="project" value="UniProtKB-SubCell"/>
</dbReference>
<dbReference type="InterPro" id="IPR011990">
    <property type="entry name" value="TPR-like_helical_dom_sf"/>
</dbReference>
<comment type="caution">
    <text evidence="9">The sequence shown here is derived from an EMBL/GenBank/DDBJ whole genome shotgun (WGS) entry which is preliminary data.</text>
</comment>
<keyword evidence="2" id="KW-0677">Repeat</keyword>
<proteinExistence type="predicted"/>
<dbReference type="PANTHER" id="PTHR47870">
    <property type="entry name" value="CYTOCHROME C-TYPE BIOGENESIS PROTEIN CCMH"/>
    <property type="match status" value="1"/>
</dbReference>
<evidence type="ECO:0000256" key="2">
    <source>
        <dbReference type="ARBA" id="ARBA00022737"/>
    </source>
</evidence>
<dbReference type="AlphaFoldDB" id="G2DY02"/>
<accession>G2DY02</accession>
<dbReference type="eggNOG" id="COG4235">
    <property type="taxonomic scope" value="Bacteria"/>
</dbReference>
<evidence type="ECO:0000256" key="5">
    <source>
        <dbReference type="PROSITE-ProRule" id="PRU00339"/>
    </source>
</evidence>
<dbReference type="Proteomes" id="UP000004200">
    <property type="component" value="Unassembled WGS sequence"/>
</dbReference>
<dbReference type="PATRIC" id="fig|765913.3.peg.936"/>
<dbReference type="InterPro" id="IPR056412">
    <property type="entry name" value="Ig_CycH"/>
</dbReference>
<evidence type="ECO:0000259" key="8">
    <source>
        <dbReference type="Pfam" id="PF23914"/>
    </source>
</evidence>
<dbReference type="PANTHER" id="PTHR47870:SF4">
    <property type="entry name" value="CYTOCHROME C-TYPE BIOGENESIS PROTEIN CYCH"/>
    <property type="match status" value="1"/>
</dbReference>
<evidence type="ECO:0000313" key="10">
    <source>
        <dbReference type="Proteomes" id="UP000004200"/>
    </source>
</evidence>
<protein>
    <submittedName>
        <fullName evidence="9">Cytochrome c-type biogenesis protein CcmI</fullName>
    </submittedName>
</protein>
<evidence type="ECO:0000313" key="9">
    <source>
        <dbReference type="EMBL" id="EGV32794.1"/>
    </source>
</evidence>
<dbReference type="NCBIfam" id="TIGR03142">
    <property type="entry name" value="cytochro_ccmI"/>
    <property type="match status" value="1"/>
</dbReference>
<dbReference type="GO" id="GO:0017004">
    <property type="term" value="P:cytochrome complex assembly"/>
    <property type="evidence" value="ECO:0007669"/>
    <property type="project" value="UniProtKB-KW"/>
</dbReference>